<organism evidence="1 2">
    <name type="scientific">Cirrhinus mrigala</name>
    <name type="common">Mrigala</name>
    <dbReference type="NCBI Taxonomy" id="683832"/>
    <lineage>
        <taxon>Eukaryota</taxon>
        <taxon>Metazoa</taxon>
        <taxon>Chordata</taxon>
        <taxon>Craniata</taxon>
        <taxon>Vertebrata</taxon>
        <taxon>Euteleostomi</taxon>
        <taxon>Actinopterygii</taxon>
        <taxon>Neopterygii</taxon>
        <taxon>Teleostei</taxon>
        <taxon>Ostariophysi</taxon>
        <taxon>Cypriniformes</taxon>
        <taxon>Cyprinidae</taxon>
        <taxon>Labeoninae</taxon>
        <taxon>Labeonini</taxon>
        <taxon>Cirrhinus</taxon>
    </lineage>
</organism>
<sequence>NMSWSVRDEKPEPKMQVEWTAVLPSHTGLHLSEYLLEWVEIPKNADAGWQRVPYYVTNTTLN</sequence>
<gene>
    <name evidence="1" type="ORF">M9458_021300</name>
</gene>
<comment type="caution">
    <text evidence="1">The sequence shown here is derived from an EMBL/GenBank/DDBJ whole genome shotgun (WGS) entry which is preliminary data.</text>
</comment>
<feature type="non-terminal residue" evidence="1">
    <location>
        <position position="62"/>
    </location>
</feature>
<dbReference type="AlphaFoldDB" id="A0ABD0Q774"/>
<dbReference type="EMBL" id="JAMKFB020000010">
    <property type="protein sequence ID" value="KAL0181925.1"/>
    <property type="molecule type" value="Genomic_DNA"/>
</dbReference>
<proteinExistence type="predicted"/>
<name>A0ABD0Q774_CIRMR</name>
<dbReference type="Proteomes" id="UP001529510">
    <property type="component" value="Unassembled WGS sequence"/>
</dbReference>
<accession>A0ABD0Q774</accession>
<evidence type="ECO:0000313" key="2">
    <source>
        <dbReference type="Proteomes" id="UP001529510"/>
    </source>
</evidence>
<reference evidence="1 2" key="1">
    <citation type="submission" date="2024-05" db="EMBL/GenBank/DDBJ databases">
        <title>Genome sequencing and assembly of Indian major carp, Cirrhinus mrigala (Hamilton, 1822).</title>
        <authorList>
            <person name="Mohindra V."/>
            <person name="Chowdhury L.M."/>
            <person name="Lal K."/>
            <person name="Jena J.K."/>
        </authorList>
    </citation>
    <scope>NUCLEOTIDE SEQUENCE [LARGE SCALE GENOMIC DNA]</scope>
    <source>
        <strain evidence="1">CM1030</strain>
        <tissue evidence="1">Blood</tissue>
    </source>
</reference>
<feature type="non-terminal residue" evidence="1">
    <location>
        <position position="1"/>
    </location>
</feature>
<evidence type="ECO:0000313" key="1">
    <source>
        <dbReference type="EMBL" id="KAL0181925.1"/>
    </source>
</evidence>
<keyword evidence="2" id="KW-1185">Reference proteome</keyword>
<protein>
    <submittedName>
        <fullName evidence="1">Uncharacterized protein</fullName>
    </submittedName>
</protein>